<protein>
    <submittedName>
        <fullName evidence="1">Thioeseterase</fullName>
    </submittedName>
</protein>
<accession>A0A291M2L0</accession>
<dbReference type="SUPFAM" id="SSF54637">
    <property type="entry name" value="Thioesterase/thiol ester dehydrase-isomerase"/>
    <property type="match status" value="1"/>
</dbReference>
<dbReference type="PANTHER" id="PTHR12475">
    <property type="match status" value="1"/>
</dbReference>
<name>A0A291M2L0_9RHOB</name>
<gene>
    <name evidence="1" type="ORF">CBW24_15015</name>
</gene>
<dbReference type="CDD" id="cd00586">
    <property type="entry name" value="4HBT"/>
    <property type="match status" value="1"/>
</dbReference>
<dbReference type="Gene3D" id="3.10.129.10">
    <property type="entry name" value="Hotdog Thioesterase"/>
    <property type="match status" value="1"/>
</dbReference>
<dbReference type="OrthoDB" id="3727779at2"/>
<evidence type="ECO:0000313" key="2">
    <source>
        <dbReference type="Proteomes" id="UP000219050"/>
    </source>
</evidence>
<keyword evidence="2" id="KW-1185">Reference proteome</keyword>
<dbReference type="AlphaFoldDB" id="A0A291M2L0"/>
<dbReference type="KEGG" id="cmag:CBW24_15015"/>
<dbReference type="Proteomes" id="UP000219050">
    <property type="component" value="Chromosome"/>
</dbReference>
<dbReference type="Pfam" id="PF13279">
    <property type="entry name" value="4HBT_2"/>
    <property type="match status" value="1"/>
</dbReference>
<dbReference type="PANTHER" id="PTHR12475:SF4">
    <property type="entry name" value="PROTEIN THEM6"/>
    <property type="match status" value="1"/>
</dbReference>
<organism evidence="1 2">
    <name type="scientific">Pacificitalea manganoxidans</name>
    <dbReference type="NCBI Taxonomy" id="1411902"/>
    <lineage>
        <taxon>Bacteria</taxon>
        <taxon>Pseudomonadati</taxon>
        <taxon>Pseudomonadota</taxon>
        <taxon>Alphaproteobacteria</taxon>
        <taxon>Rhodobacterales</taxon>
        <taxon>Paracoccaceae</taxon>
        <taxon>Pacificitalea</taxon>
    </lineage>
</organism>
<sequence length="186" mass="21355">MYPLIRLAWHSLRARQMPTLPLGGTHVSHHYCMPWDLDPWWELNNGRTLTLYDLGRIPLATRTGLVGMLRRHRWGLTVAGVSMRYRKRITMFMRFEMRSRLIGMDDRFIYLDQSMWKDGTCLGQGLYRGAVIRKGGMVPTAELRAAMLDELGEDTAIPTLPDWVRAWIAAEAERPWPPESTLGAGS</sequence>
<dbReference type="RefSeq" id="WP_097374047.1">
    <property type="nucleotide sequence ID" value="NZ_CP021404.1"/>
</dbReference>
<dbReference type="InterPro" id="IPR029069">
    <property type="entry name" value="HotDog_dom_sf"/>
</dbReference>
<dbReference type="EMBL" id="CP021404">
    <property type="protein sequence ID" value="ATI43189.1"/>
    <property type="molecule type" value="Genomic_DNA"/>
</dbReference>
<dbReference type="InterPro" id="IPR051490">
    <property type="entry name" value="THEM6_lcsJ_thioesterase"/>
</dbReference>
<proteinExistence type="predicted"/>
<evidence type="ECO:0000313" key="1">
    <source>
        <dbReference type="EMBL" id="ATI43189.1"/>
    </source>
</evidence>
<reference evidence="1 2" key="1">
    <citation type="submission" date="2017-05" db="EMBL/GenBank/DDBJ databases">
        <title>Comparative genomic and metabolic analysis of manganese-oxidizing mechanisms in Celeribater manganoxidans DY25T: its adaption to the environment of polymetallic nodule.</title>
        <authorList>
            <person name="Wang X."/>
        </authorList>
    </citation>
    <scope>NUCLEOTIDE SEQUENCE [LARGE SCALE GENOMIC DNA]</scope>
    <source>
        <strain evidence="1 2">DY25</strain>
    </source>
</reference>